<organism evidence="3 4">
    <name type="scientific">Wenjunlia vitaminophila</name>
    <name type="common">Streptomyces vitaminophilus</name>
    <dbReference type="NCBI Taxonomy" id="76728"/>
    <lineage>
        <taxon>Bacteria</taxon>
        <taxon>Bacillati</taxon>
        <taxon>Actinomycetota</taxon>
        <taxon>Actinomycetes</taxon>
        <taxon>Kitasatosporales</taxon>
        <taxon>Streptomycetaceae</taxon>
        <taxon>Wenjunlia</taxon>
    </lineage>
</organism>
<dbReference type="AlphaFoldDB" id="A0A0T6LR27"/>
<dbReference type="STRING" id="76728.AQ490_24835"/>
<evidence type="ECO:0000259" key="2">
    <source>
        <dbReference type="Pfam" id="PF13581"/>
    </source>
</evidence>
<dbReference type="SUPFAM" id="SSF55874">
    <property type="entry name" value="ATPase domain of HSP90 chaperone/DNA topoisomerase II/histidine kinase"/>
    <property type="match status" value="1"/>
</dbReference>
<dbReference type="CDD" id="cd16936">
    <property type="entry name" value="HATPase_RsbW-like"/>
    <property type="match status" value="1"/>
</dbReference>
<gene>
    <name evidence="3" type="ORF">AQ490_24835</name>
</gene>
<dbReference type="Proteomes" id="UP000050867">
    <property type="component" value="Unassembled WGS sequence"/>
</dbReference>
<dbReference type="Pfam" id="PF13581">
    <property type="entry name" value="HATPase_c_2"/>
    <property type="match status" value="1"/>
</dbReference>
<evidence type="ECO:0000313" key="3">
    <source>
        <dbReference type="EMBL" id="KRV48502.1"/>
    </source>
</evidence>
<dbReference type="EMBL" id="LLZU01000022">
    <property type="protein sequence ID" value="KRV48502.1"/>
    <property type="molecule type" value="Genomic_DNA"/>
</dbReference>
<feature type="domain" description="Histidine kinase/HSP90-like ATPase" evidence="2">
    <location>
        <begin position="27"/>
        <end position="141"/>
    </location>
</feature>
<dbReference type="RefSeq" id="WP_018385890.1">
    <property type="nucleotide sequence ID" value="NZ_LLZU01000022.1"/>
</dbReference>
<protein>
    <recommendedName>
        <fullName evidence="2">Histidine kinase/HSP90-like ATPase domain-containing protein</fullName>
    </recommendedName>
</protein>
<dbReference type="eggNOG" id="COG2172">
    <property type="taxonomic scope" value="Bacteria"/>
</dbReference>
<dbReference type="InterPro" id="IPR003594">
    <property type="entry name" value="HATPase_dom"/>
</dbReference>
<keyword evidence="4" id="KW-1185">Reference proteome</keyword>
<accession>A0A0T6LR27</accession>
<sequence length="148" mass="16310">MNGCTSGGGEPAGDEGAPLGAMTLYPLPESVPLARRWFTKLIAPYGVTCRIDECLVMISELVTNAILHGQSDEEWQVRVEWYREGDGLRVDVHSPGHPGRVRMRPPSQEYLFGRGLHLVNELADRWAVGSSRFGGTVVSFTVADAWRL</sequence>
<dbReference type="PANTHER" id="PTHR35526">
    <property type="entry name" value="ANTI-SIGMA-F FACTOR RSBW-RELATED"/>
    <property type="match status" value="1"/>
</dbReference>
<keyword evidence="1" id="KW-0808">Transferase</keyword>
<keyword evidence="1" id="KW-0723">Serine/threonine-protein kinase</keyword>
<evidence type="ECO:0000256" key="1">
    <source>
        <dbReference type="ARBA" id="ARBA00022527"/>
    </source>
</evidence>
<comment type="caution">
    <text evidence="3">The sequence shown here is derived from an EMBL/GenBank/DDBJ whole genome shotgun (WGS) entry which is preliminary data.</text>
</comment>
<keyword evidence="1" id="KW-0418">Kinase</keyword>
<evidence type="ECO:0000313" key="4">
    <source>
        <dbReference type="Proteomes" id="UP000050867"/>
    </source>
</evidence>
<name>A0A0T6LR27_WENVI</name>
<dbReference type="InterPro" id="IPR050267">
    <property type="entry name" value="Anti-sigma-factor_SerPK"/>
</dbReference>
<dbReference type="Gene3D" id="3.30.565.10">
    <property type="entry name" value="Histidine kinase-like ATPase, C-terminal domain"/>
    <property type="match status" value="1"/>
</dbReference>
<reference evidence="3 4" key="1">
    <citation type="submission" date="2015-10" db="EMBL/GenBank/DDBJ databases">
        <title>Draft genome sequence of pyrrolomycin-producing Streptomyces vitaminophilus.</title>
        <authorList>
            <person name="Graham D.E."/>
            <person name="Mahan K.M."/>
            <person name="Klingeman D.M."/>
            <person name="Hettich R.L."/>
            <person name="Parry R.J."/>
        </authorList>
    </citation>
    <scope>NUCLEOTIDE SEQUENCE [LARGE SCALE GENOMIC DNA]</scope>
    <source>
        <strain evidence="3 4">ATCC 31673</strain>
    </source>
</reference>
<dbReference type="GO" id="GO:0004674">
    <property type="term" value="F:protein serine/threonine kinase activity"/>
    <property type="evidence" value="ECO:0007669"/>
    <property type="project" value="UniProtKB-KW"/>
</dbReference>
<proteinExistence type="predicted"/>
<dbReference type="PANTHER" id="PTHR35526:SF3">
    <property type="entry name" value="ANTI-SIGMA-F FACTOR RSBW"/>
    <property type="match status" value="1"/>
</dbReference>
<dbReference type="InterPro" id="IPR036890">
    <property type="entry name" value="HATPase_C_sf"/>
</dbReference>